<dbReference type="Pfam" id="PF13377">
    <property type="entry name" value="Peripla_BP_3"/>
    <property type="match status" value="1"/>
</dbReference>
<dbReference type="CDD" id="cd01392">
    <property type="entry name" value="HTH_LacI"/>
    <property type="match status" value="1"/>
</dbReference>
<gene>
    <name evidence="5" type="ORF">ACFQHW_11995</name>
</gene>
<dbReference type="PANTHER" id="PTHR30146:SF109">
    <property type="entry name" value="HTH-TYPE TRANSCRIPTIONAL REGULATOR GALS"/>
    <property type="match status" value="1"/>
</dbReference>
<dbReference type="InterPro" id="IPR046335">
    <property type="entry name" value="LacI/GalR-like_sensor"/>
</dbReference>
<keyword evidence="2 5" id="KW-0238">DNA-binding</keyword>
<keyword evidence="1" id="KW-0805">Transcription regulation</keyword>
<dbReference type="InterPro" id="IPR000843">
    <property type="entry name" value="HTH_LacI"/>
</dbReference>
<keyword evidence="3" id="KW-0804">Transcription</keyword>
<evidence type="ECO:0000259" key="4">
    <source>
        <dbReference type="PROSITE" id="PS50932"/>
    </source>
</evidence>
<evidence type="ECO:0000313" key="5">
    <source>
        <dbReference type="EMBL" id="MFC6316284.1"/>
    </source>
</evidence>
<dbReference type="PRINTS" id="PR00036">
    <property type="entry name" value="HTHLACI"/>
</dbReference>
<reference evidence="6" key="1">
    <citation type="journal article" date="2019" name="Int. J. Syst. Evol. Microbiol.">
        <title>The Global Catalogue of Microorganisms (GCM) 10K type strain sequencing project: providing services to taxonomists for standard genome sequencing and annotation.</title>
        <authorList>
            <consortium name="The Broad Institute Genomics Platform"/>
            <consortium name="The Broad Institute Genome Sequencing Center for Infectious Disease"/>
            <person name="Wu L."/>
            <person name="Ma J."/>
        </authorList>
    </citation>
    <scope>NUCLEOTIDE SEQUENCE [LARGE SCALE GENOMIC DNA]</scope>
    <source>
        <strain evidence="6">CCM 8897</strain>
    </source>
</reference>
<protein>
    <submittedName>
        <fullName evidence="5">LacI family DNA-binding transcriptional regulator</fullName>
    </submittedName>
</protein>
<dbReference type="SUPFAM" id="SSF47413">
    <property type="entry name" value="lambda repressor-like DNA-binding domains"/>
    <property type="match status" value="1"/>
</dbReference>
<dbReference type="Pfam" id="PF00356">
    <property type="entry name" value="LacI"/>
    <property type="match status" value="1"/>
</dbReference>
<dbReference type="RefSeq" id="WP_125599122.1">
    <property type="nucleotide sequence ID" value="NZ_JBHSSM010000029.1"/>
</dbReference>
<comment type="caution">
    <text evidence="5">The sequence shown here is derived from an EMBL/GenBank/DDBJ whole genome shotgun (WGS) entry which is preliminary data.</text>
</comment>
<dbReference type="InterPro" id="IPR010982">
    <property type="entry name" value="Lambda_DNA-bd_dom_sf"/>
</dbReference>
<proteinExistence type="predicted"/>
<evidence type="ECO:0000256" key="2">
    <source>
        <dbReference type="ARBA" id="ARBA00023125"/>
    </source>
</evidence>
<dbReference type="GO" id="GO:0003677">
    <property type="term" value="F:DNA binding"/>
    <property type="evidence" value="ECO:0007669"/>
    <property type="project" value="UniProtKB-KW"/>
</dbReference>
<dbReference type="SMART" id="SM00354">
    <property type="entry name" value="HTH_LACI"/>
    <property type="match status" value="1"/>
</dbReference>
<name>A0ABW1UQQ9_9LACO</name>
<dbReference type="InterPro" id="IPR028082">
    <property type="entry name" value="Peripla_BP_I"/>
</dbReference>
<feature type="domain" description="HTH lacI-type" evidence="4">
    <location>
        <begin position="3"/>
        <end position="57"/>
    </location>
</feature>
<dbReference type="EMBL" id="JBHSSM010000029">
    <property type="protein sequence ID" value="MFC6316284.1"/>
    <property type="molecule type" value="Genomic_DNA"/>
</dbReference>
<evidence type="ECO:0000256" key="3">
    <source>
        <dbReference type="ARBA" id="ARBA00023163"/>
    </source>
</evidence>
<organism evidence="5 6">
    <name type="scientific">Lapidilactobacillus achengensis</name>
    <dbReference type="NCBI Taxonomy" id="2486000"/>
    <lineage>
        <taxon>Bacteria</taxon>
        <taxon>Bacillati</taxon>
        <taxon>Bacillota</taxon>
        <taxon>Bacilli</taxon>
        <taxon>Lactobacillales</taxon>
        <taxon>Lactobacillaceae</taxon>
        <taxon>Lapidilactobacillus</taxon>
    </lineage>
</organism>
<dbReference type="PANTHER" id="PTHR30146">
    <property type="entry name" value="LACI-RELATED TRANSCRIPTIONAL REPRESSOR"/>
    <property type="match status" value="1"/>
</dbReference>
<dbReference type="Gene3D" id="1.10.260.40">
    <property type="entry name" value="lambda repressor-like DNA-binding domains"/>
    <property type="match status" value="1"/>
</dbReference>
<dbReference type="PROSITE" id="PS00356">
    <property type="entry name" value="HTH_LACI_1"/>
    <property type="match status" value="1"/>
</dbReference>
<dbReference type="Proteomes" id="UP001596310">
    <property type="component" value="Unassembled WGS sequence"/>
</dbReference>
<dbReference type="SUPFAM" id="SSF53822">
    <property type="entry name" value="Periplasmic binding protein-like I"/>
    <property type="match status" value="1"/>
</dbReference>
<sequence length="334" mass="35549">MRATIKDIAKISGVSTATVSRVLNELGGYRPEVATKVLAVAKELGYRRNDSAVSLVKQATRTIGIVMPTVATSFYAQIINGIEDRAYQAGYSVILTHAGVNNVRLQESLNFMVERRVEGIIGVSINLAQIDLQAIAALAVPLLLLSAQAPGNRLPYVKVDDYAAAYAATTDLIDHGHRTIALVGVDPADSVAGRPRIAGYTAALQAAGLRLDRNLIFPGDYTFEAGQRAMTTILATPELRPTAVFAVSDETALGVIAVCYQAGLRIPQDLSVLGYDNSAIASMVSPALSTVAQPFYEMGQLAADKLITGLQTNQPIQSQIVPFKLIHRGTVSSL</sequence>
<evidence type="ECO:0000313" key="6">
    <source>
        <dbReference type="Proteomes" id="UP001596310"/>
    </source>
</evidence>
<keyword evidence="6" id="KW-1185">Reference proteome</keyword>
<dbReference type="Gene3D" id="3.40.50.2300">
    <property type="match status" value="2"/>
</dbReference>
<accession>A0ABW1UQQ9</accession>
<dbReference type="PROSITE" id="PS50932">
    <property type="entry name" value="HTH_LACI_2"/>
    <property type="match status" value="1"/>
</dbReference>
<evidence type="ECO:0000256" key="1">
    <source>
        <dbReference type="ARBA" id="ARBA00023015"/>
    </source>
</evidence>